<dbReference type="Gene3D" id="3.10.490.10">
    <property type="entry name" value="Gamma-glutamyl cyclotransferase-like"/>
    <property type="match status" value="1"/>
</dbReference>
<reference evidence="2 3" key="1">
    <citation type="submission" date="2016-11" db="EMBL/GenBank/DDBJ databases">
        <authorList>
            <person name="Jaros S."/>
            <person name="Januszkiewicz K."/>
            <person name="Wedrychowicz H."/>
        </authorList>
    </citation>
    <scope>NUCLEOTIDE SEQUENCE [LARGE SCALE GENOMIC DNA]</scope>
    <source>
        <strain evidence="2 3">DSM 3089</strain>
    </source>
</reference>
<evidence type="ECO:0000259" key="1">
    <source>
        <dbReference type="Pfam" id="PF06094"/>
    </source>
</evidence>
<sequence>MSNGLNKELKVFVYGTLMSGFYNNNKYLSGKVESIEKACVNGKLYQQFMESYPSLLKGEDKVYGELITLKNFEEDIKALDKLEEFLGEGNPKNLYHREVILANLEDNSKEEAYVYFFNVKDEKDFEESTMYIPHGDWRRYVAETR</sequence>
<dbReference type="InterPro" id="IPR009288">
    <property type="entry name" value="AIG2-like_dom"/>
</dbReference>
<feature type="domain" description="Gamma-glutamylcyclotransferase AIG2-like" evidence="1">
    <location>
        <begin position="11"/>
        <end position="139"/>
    </location>
</feature>
<dbReference type="CDD" id="cd06661">
    <property type="entry name" value="GGCT_like"/>
    <property type="match status" value="1"/>
</dbReference>
<dbReference type="InterPro" id="IPR036568">
    <property type="entry name" value="GGCT-like_sf"/>
</dbReference>
<name>A0A1M5WUY0_9CLOT</name>
<dbReference type="Pfam" id="PF06094">
    <property type="entry name" value="GGACT"/>
    <property type="match status" value="1"/>
</dbReference>
<dbReference type="RefSeq" id="WP_072831763.1">
    <property type="nucleotide sequence ID" value="NZ_FQXP01000006.1"/>
</dbReference>
<protein>
    <submittedName>
        <fullName evidence="2">Uncharacterized conserved protein YtfP, gamma-glutamylcyclotransferase (GGCT)/AIG2-like family</fullName>
    </submittedName>
</protein>
<gene>
    <name evidence="2" type="ORF">SAMN02745196_01882</name>
</gene>
<organism evidence="2 3">
    <name type="scientific">Clostridium collagenovorans DSM 3089</name>
    <dbReference type="NCBI Taxonomy" id="1121306"/>
    <lineage>
        <taxon>Bacteria</taxon>
        <taxon>Bacillati</taxon>
        <taxon>Bacillota</taxon>
        <taxon>Clostridia</taxon>
        <taxon>Eubacteriales</taxon>
        <taxon>Clostridiaceae</taxon>
        <taxon>Clostridium</taxon>
    </lineage>
</organism>
<dbReference type="EMBL" id="FQXP01000006">
    <property type="protein sequence ID" value="SHH91192.1"/>
    <property type="molecule type" value="Genomic_DNA"/>
</dbReference>
<dbReference type="GO" id="GO:0016740">
    <property type="term" value="F:transferase activity"/>
    <property type="evidence" value="ECO:0007669"/>
    <property type="project" value="UniProtKB-KW"/>
</dbReference>
<dbReference type="InterPro" id="IPR013024">
    <property type="entry name" value="GGCT-like"/>
</dbReference>
<evidence type="ECO:0000313" key="3">
    <source>
        <dbReference type="Proteomes" id="UP000184526"/>
    </source>
</evidence>
<dbReference type="SUPFAM" id="SSF110857">
    <property type="entry name" value="Gamma-glutamyl cyclotransferase-like"/>
    <property type="match status" value="1"/>
</dbReference>
<dbReference type="STRING" id="1121306.SAMN02745196_01882"/>
<dbReference type="Proteomes" id="UP000184526">
    <property type="component" value="Unassembled WGS sequence"/>
</dbReference>
<keyword evidence="2" id="KW-0808">Transferase</keyword>
<keyword evidence="3" id="KW-1185">Reference proteome</keyword>
<dbReference type="AlphaFoldDB" id="A0A1M5WUY0"/>
<evidence type="ECO:0000313" key="2">
    <source>
        <dbReference type="EMBL" id="SHH91192.1"/>
    </source>
</evidence>
<accession>A0A1M5WUY0</accession>
<proteinExistence type="predicted"/>